<keyword evidence="3 9" id="KW-0378">Hydrolase</keyword>
<dbReference type="Pfam" id="PF00271">
    <property type="entry name" value="Helicase_C"/>
    <property type="match status" value="1"/>
</dbReference>
<dbReference type="CDD" id="cd18793">
    <property type="entry name" value="SF2_C_SNF"/>
    <property type="match status" value="1"/>
</dbReference>
<evidence type="ECO:0000256" key="5">
    <source>
        <dbReference type="ARBA" id="ARBA00023242"/>
    </source>
</evidence>
<evidence type="ECO:0000256" key="4">
    <source>
        <dbReference type="ARBA" id="ARBA00022840"/>
    </source>
</evidence>
<keyword evidence="4" id="KW-0067">ATP-binding</keyword>
<evidence type="ECO:0000256" key="6">
    <source>
        <dbReference type="SAM" id="MobiDB-lite"/>
    </source>
</evidence>
<accession>A0A9P9DLG7</accession>
<gene>
    <name evidence="9" type="ORF">B0J11DRAFT_560071</name>
</gene>
<dbReference type="InterPro" id="IPR001650">
    <property type="entry name" value="Helicase_C-like"/>
</dbReference>
<keyword evidence="2" id="KW-0547">Nucleotide-binding</keyword>
<evidence type="ECO:0000256" key="3">
    <source>
        <dbReference type="ARBA" id="ARBA00022801"/>
    </source>
</evidence>
<evidence type="ECO:0000259" key="8">
    <source>
        <dbReference type="PROSITE" id="PS51194"/>
    </source>
</evidence>
<dbReference type="SMART" id="SM00487">
    <property type="entry name" value="DEXDc"/>
    <property type="match status" value="1"/>
</dbReference>
<dbReference type="FunFam" id="3.40.50.10810:FF:000019">
    <property type="entry name" value="DNA excision repair protein ERCC-6-like 2 isoform X1"/>
    <property type="match status" value="1"/>
</dbReference>
<feature type="region of interest" description="Disordered" evidence="6">
    <location>
        <begin position="51"/>
        <end position="81"/>
    </location>
</feature>
<dbReference type="GO" id="GO:0005524">
    <property type="term" value="F:ATP binding"/>
    <property type="evidence" value="ECO:0007669"/>
    <property type="project" value="InterPro"/>
</dbReference>
<dbReference type="SUPFAM" id="SSF52540">
    <property type="entry name" value="P-loop containing nucleoside triphosphate hydrolases"/>
    <property type="match status" value="2"/>
</dbReference>
<proteinExistence type="predicted"/>
<organism evidence="9 10">
    <name type="scientific">Dendryphion nanum</name>
    <dbReference type="NCBI Taxonomy" id="256645"/>
    <lineage>
        <taxon>Eukaryota</taxon>
        <taxon>Fungi</taxon>
        <taxon>Dikarya</taxon>
        <taxon>Ascomycota</taxon>
        <taxon>Pezizomycotina</taxon>
        <taxon>Dothideomycetes</taxon>
        <taxon>Pleosporomycetidae</taxon>
        <taxon>Pleosporales</taxon>
        <taxon>Torulaceae</taxon>
        <taxon>Dendryphion</taxon>
    </lineage>
</organism>
<protein>
    <submittedName>
        <fullName evidence="9">P-loop containing nucleoside triphosphate hydrolase protein</fullName>
    </submittedName>
</protein>
<dbReference type="AlphaFoldDB" id="A0A9P9DLG7"/>
<keyword evidence="5" id="KW-0539">Nucleus</keyword>
<dbReference type="Pfam" id="PF25806">
    <property type="entry name" value="RHH_ERCC6L2"/>
    <property type="match status" value="1"/>
</dbReference>
<dbReference type="OrthoDB" id="413460at2759"/>
<reference evidence="9" key="1">
    <citation type="journal article" date="2021" name="Nat. Commun.">
        <title>Genetic determinants of endophytism in the Arabidopsis root mycobiome.</title>
        <authorList>
            <person name="Mesny F."/>
            <person name="Miyauchi S."/>
            <person name="Thiergart T."/>
            <person name="Pickel B."/>
            <person name="Atanasova L."/>
            <person name="Karlsson M."/>
            <person name="Huettel B."/>
            <person name="Barry K.W."/>
            <person name="Haridas S."/>
            <person name="Chen C."/>
            <person name="Bauer D."/>
            <person name="Andreopoulos W."/>
            <person name="Pangilinan J."/>
            <person name="LaButti K."/>
            <person name="Riley R."/>
            <person name="Lipzen A."/>
            <person name="Clum A."/>
            <person name="Drula E."/>
            <person name="Henrissat B."/>
            <person name="Kohler A."/>
            <person name="Grigoriev I.V."/>
            <person name="Martin F.M."/>
            <person name="Hacquard S."/>
        </authorList>
    </citation>
    <scope>NUCLEOTIDE SEQUENCE</scope>
    <source>
        <strain evidence="9">MPI-CAGE-CH-0243</strain>
    </source>
</reference>
<feature type="domain" description="Helicase ATP-binding" evidence="7">
    <location>
        <begin position="275"/>
        <end position="456"/>
    </location>
</feature>
<dbReference type="Pfam" id="PF14773">
    <property type="entry name" value="VIGSSK"/>
    <property type="match status" value="1"/>
</dbReference>
<sequence>MEHHSYDSFYGDKRYRMIAEDEPSSDVEPDDLNILQSTRRTLNISQYIDALAQSQSQPNPHVKENANKSDANRSTPEQVPRPYIKTTYKSSLTNATESEIPDKDEFSDWSDGAPYREFQQQKTLKRKRVAAEARRIRTGQKSRNDAATSVIGRKLPKKHIRPNAKNWSPHNALSFSNEADSDGNNDNETHLDDPIPDYIEARKRNLLKAGFRFPPSIQKIDFLVPSLEEKPAMPKSIKPQREKKDIKLEKSRGIIPAPIAQWLREYQVDGVRFLHEWFVKQNGALLCDDMGLGKTIQVIAFLTVAFGKTGTNGDAKIMRRIRRSGDGSWYPRILIICPTSLMANWEEELDKWGWWHVERYHGTPEERRGILNAATKGMCEILITTYSTYRINQNHINTVDWDCVIADEVHTIKSKEAATTQAMNRINALCRIGLTGTAIQNKYEELWTLLNWARPGKYRSSQEWKQGIALPLKLGQAHDATHAQLAERKRVAEKLVTQILPSVFLRRMKTLIAHQLPKKTDRVVFCQLTKTQSDAYRTFLDSDKCEYIRTAKEDCDCGSGRKRGWCCYRNIPDGGKWIDHMFPCLVTLQKLAIHLALLLPRDTDPKEKQDKDIENLRLCFPRTWQTFVRDRSKTFQISRTEFCGKWKVLRRLLDFWHANGDKVLIFSHSVRLLKLLKTLFDTEGTDYNFSYLDGSMTPNDRADAVADFNSNPDQFVFLISAKAGGVGLNITSANKVVVVDPHWNPAYDLQAQDRAYRIGQTRDVEVFRLVSAGTIEEIIYARQIYKQQQANIGYTASTERRYFKGVMDNANKSGELFGLQNIFNFEETGLLLRDIVQKTNIAETRAGVKMVDFTPGSGSDIEDDEDDILSDANLGIVPGKSADDDDSSQMKSLANRLARGLKQSNDKAKVENRNVPDPVNAILARAGVQYTHNNSEVIGRSEIEAELGRQAMELRNDVNFASKAVFQLSQSQSQSQSRAQDLSNITYSEDEDEVTFLGSGRAGSKREFDVKYKFYPSTEVKNRQFCSIAAMMGYEDPLEFAKYVEMETTAADRKDILERFYRSRRRDILNELT</sequence>
<dbReference type="Gene3D" id="3.40.50.10810">
    <property type="entry name" value="Tandem AAA-ATPase domain"/>
    <property type="match status" value="1"/>
</dbReference>
<dbReference type="PANTHER" id="PTHR45629:SF7">
    <property type="entry name" value="DNA EXCISION REPAIR PROTEIN ERCC-6-RELATED"/>
    <property type="match status" value="1"/>
</dbReference>
<evidence type="ECO:0000313" key="10">
    <source>
        <dbReference type="Proteomes" id="UP000700596"/>
    </source>
</evidence>
<dbReference type="EMBL" id="JAGMWT010000010">
    <property type="protein sequence ID" value="KAH7121079.1"/>
    <property type="molecule type" value="Genomic_DNA"/>
</dbReference>
<feature type="region of interest" description="Disordered" evidence="6">
    <location>
        <begin position="133"/>
        <end position="194"/>
    </location>
</feature>
<dbReference type="InterPro" id="IPR049730">
    <property type="entry name" value="SNF2/RAD54-like_C"/>
</dbReference>
<dbReference type="Pfam" id="PF00176">
    <property type="entry name" value="SNF2-rel_dom"/>
    <property type="match status" value="1"/>
</dbReference>
<feature type="compositionally biased region" description="Polar residues" evidence="6">
    <location>
        <begin position="165"/>
        <end position="178"/>
    </location>
</feature>
<dbReference type="GO" id="GO:0005634">
    <property type="term" value="C:nucleus"/>
    <property type="evidence" value="ECO:0007669"/>
    <property type="project" value="UniProtKB-SubCell"/>
</dbReference>
<comment type="subcellular location">
    <subcellularLocation>
        <location evidence="1">Nucleus</location>
    </subcellularLocation>
</comment>
<name>A0A9P9DLG7_9PLEO</name>
<dbReference type="PANTHER" id="PTHR45629">
    <property type="entry name" value="SNF2/RAD54 FAMILY MEMBER"/>
    <property type="match status" value="1"/>
</dbReference>
<dbReference type="InterPro" id="IPR029256">
    <property type="entry name" value="Heliccase-ass-bd"/>
</dbReference>
<feature type="domain" description="Helicase C-terminal" evidence="8">
    <location>
        <begin position="648"/>
        <end position="803"/>
    </location>
</feature>
<dbReference type="Proteomes" id="UP000700596">
    <property type="component" value="Unassembled WGS sequence"/>
</dbReference>
<dbReference type="InterPro" id="IPR057931">
    <property type="entry name" value="RHH_ERCC6L2"/>
</dbReference>
<dbReference type="Gene3D" id="3.40.50.300">
    <property type="entry name" value="P-loop containing nucleotide triphosphate hydrolases"/>
    <property type="match status" value="1"/>
</dbReference>
<evidence type="ECO:0000256" key="1">
    <source>
        <dbReference type="ARBA" id="ARBA00004123"/>
    </source>
</evidence>
<dbReference type="InterPro" id="IPR027417">
    <property type="entry name" value="P-loop_NTPase"/>
</dbReference>
<dbReference type="InterPro" id="IPR000330">
    <property type="entry name" value="SNF2_N"/>
</dbReference>
<dbReference type="SMART" id="SM00490">
    <property type="entry name" value="HELICc"/>
    <property type="match status" value="1"/>
</dbReference>
<dbReference type="GO" id="GO:0016787">
    <property type="term" value="F:hydrolase activity"/>
    <property type="evidence" value="ECO:0007669"/>
    <property type="project" value="UniProtKB-KW"/>
</dbReference>
<comment type="caution">
    <text evidence="9">The sequence shown here is derived from an EMBL/GenBank/DDBJ whole genome shotgun (WGS) entry which is preliminary data.</text>
</comment>
<keyword evidence="10" id="KW-1185">Reference proteome</keyword>
<dbReference type="PROSITE" id="PS51194">
    <property type="entry name" value="HELICASE_CTER"/>
    <property type="match status" value="1"/>
</dbReference>
<dbReference type="InterPro" id="IPR038718">
    <property type="entry name" value="SNF2-like_sf"/>
</dbReference>
<dbReference type="PROSITE" id="PS51192">
    <property type="entry name" value="HELICASE_ATP_BIND_1"/>
    <property type="match status" value="1"/>
</dbReference>
<feature type="compositionally biased region" description="Basic and acidic residues" evidence="6">
    <location>
        <begin position="61"/>
        <end position="71"/>
    </location>
</feature>
<evidence type="ECO:0000259" key="7">
    <source>
        <dbReference type="PROSITE" id="PS51192"/>
    </source>
</evidence>
<evidence type="ECO:0000256" key="2">
    <source>
        <dbReference type="ARBA" id="ARBA00022741"/>
    </source>
</evidence>
<evidence type="ECO:0000313" key="9">
    <source>
        <dbReference type="EMBL" id="KAH7121079.1"/>
    </source>
</evidence>
<dbReference type="InterPro" id="IPR014001">
    <property type="entry name" value="Helicase_ATP-bd"/>
</dbReference>
<dbReference type="InterPro" id="IPR050496">
    <property type="entry name" value="SNF2_RAD54_helicase_repair"/>
</dbReference>